<sequence>MFPNTKAVSGSVSAKYAFVRTSFRTRKIEFFDP</sequence>
<name>W2YXX7_PHYNI</name>
<evidence type="ECO:0000313" key="2">
    <source>
        <dbReference type="Proteomes" id="UP000018948"/>
    </source>
</evidence>
<accession>W2YXX7</accession>
<proteinExistence type="predicted"/>
<gene>
    <name evidence="1" type="ORF">F442_12697</name>
</gene>
<dbReference type="AlphaFoldDB" id="W2YXX7"/>
<protein>
    <submittedName>
        <fullName evidence="1">Uncharacterized protein</fullName>
    </submittedName>
</protein>
<dbReference type="Proteomes" id="UP000018948">
    <property type="component" value="Unassembled WGS sequence"/>
</dbReference>
<organism evidence="1 2">
    <name type="scientific">Phytophthora nicotianae P10297</name>
    <dbReference type="NCBI Taxonomy" id="1317064"/>
    <lineage>
        <taxon>Eukaryota</taxon>
        <taxon>Sar</taxon>
        <taxon>Stramenopiles</taxon>
        <taxon>Oomycota</taxon>
        <taxon>Peronosporomycetes</taxon>
        <taxon>Peronosporales</taxon>
        <taxon>Peronosporaceae</taxon>
        <taxon>Phytophthora</taxon>
    </lineage>
</organism>
<reference evidence="1 2" key="1">
    <citation type="submission" date="2013-11" db="EMBL/GenBank/DDBJ databases">
        <title>The Genome Sequence of Phytophthora parasitica P10297.</title>
        <authorList>
            <consortium name="The Broad Institute Genomics Platform"/>
            <person name="Russ C."/>
            <person name="Tyler B."/>
            <person name="Panabieres F."/>
            <person name="Shan W."/>
            <person name="Tripathy S."/>
            <person name="Grunwald N."/>
            <person name="Machado M."/>
            <person name="Johnson C.S."/>
            <person name="Walker B."/>
            <person name="Young S.K."/>
            <person name="Zeng Q."/>
            <person name="Gargeya S."/>
            <person name="Fitzgerald M."/>
            <person name="Haas B."/>
            <person name="Abouelleil A."/>
            <person name="Allen A.W."/>
            <person name="Alvarado L."/>
            <person name="Arachchi H.M."/>
            <person name="Berlin A.M."/>
            <person name="Chapman S.B."/>
            <person name="Gainer-Dewar J."/>
            <person name="Goldberg J."/>
            <person name="Griggs A."/>
            <person name="Gujja S."/>
            <person name="Hansen M."/>
            <person name="Howarth C."/>
            <person name="Imamovic A."/>
            <person name="Ireland A."/>
            <person name="Larimer J."/>
            <person name="McCowan C."/>
            <person name="Murphy C."/>
            <person name="Pearson M."/>
            <person name="Poon T.W."/>
            <person name="Priest M."/>
            <person name="Roberts A."/>
            <person name="Saif S."/>
            <person name="Shea T."/>
            <person name="Sisk P."/>
            <person name="Sykes S."/>
            <person name="Wortman J."/>
            <person name="Nusbaum C."/>
            <person name="Birren B."/>
        </authorList>
    </citation>
    <scope>NUCLEOTIDE SEQUENCE [LARGE SCALE GENOMIC DNA]</scope>
    <source>
        <strain evidence="1 2">P10297</strain>
    </source>
</reference>
<comment type="caution">
    <text evidence="1">The sequence shown here is derived from an EMBL/GenBank/DDBJ whole genome shotgun (WGS) entry which is preliminary data.</text>
</comment>
<dbReference type="EMBL" id="ANIY01002624">
    <property type="protein sequence ID" value="ETP39873.1"/>
    <property type="molecule type" value="Genomic_DNA"/>
</dbReference>
<evidence type="ECO:0000313" key="1">
    <source>
        <dbReference type="EMBL" id="ETP39873.1"/>
    </source>
</evidence>